<dbReference type="Proteomes" id="UP001330749">
    <property type="component" value="Unassembled WGS sequence"/>
</dbReference>
<dbReference type="EMBL" id="JARMQG010000213">
    <property type="protein sequence ID" value="MED3563730.1"/>
    <property type="molecule type" value="Genomic_DNA"/>
</dbReference>
<reference evidence="4 5" key="1">
    <citation type="submission" date="2023-03" db="EMBL/GenBank/DDBJ databases">
        <title>Bacillus Genome Sequencing.</title>
        <authorList>
            <person name="Dunlap C."/>
        </authorList>
    </citation>
    <scope>NUCLEOTIDE SEQUENCE [LARGE SCALE GENOMIC DNA]</scope>
    <source>
        <strain evidence="4 5">B-14544</strain>
    </source>
</reference>
<accession>A0ABU6NC00</accession>
<feature type="transmembrane region" description="Helical" evidence="2">
    <location>
        <begin position="28"/>
        <end position="50"/>
    </location>
</feature>
<protein>
    <submittedName>
        <fullName evidence="4">DMT family transporter</fullName>
    </submittedName>
</protein>
<evidence type="ECO:0000256" key="2">
    <source>
        <dbReference type="SAM" id="Phobius"/>
    </source>
</evidence>
<evidence type="ECO:0000313" key="4">
    <source>
        <dbReference type="EMBL" id="MED3563730.1"/>
    </source>
</evidence>
<organism evidence="4 5">
    <name type="scientific">Bacillus xiapuensis</name>
    <dbReference type="NCBI Taxonomy" id="2014075"/>
    <lineage>
        <taxon>Bacteria</taxon>
        <taxon>Bacillati</taxon>
        <taxon>Bacillota</taxon>
        <taxon>Bacilli</taxon>
        <taxon>Bacillales</taxon>
        <taxon>Bacillaceae</taxon>
        <taxon>Bacillus</taxon>
    </lineage>
</organism>
<evidence type="ECO:0000313" key="5">
    <source>
        <dbReference type="Proteomes" id="UP001330749"/>
    </source>
</evidence>
<dbReference type="InterPro" id="IPR000620">
    <property type="entry name" value="EamA_dom"/>
</dbReference>
<keyword evidence="2" id="KW-0472">Membrane</keyword>
<feature type="domain" description="EamA" evidence="3">
    <location>
        <begin position="4"/>
        <end position="98"/>
    </location>
</feature>
<dbReference type="Pfam" id="PF00892">
    <property type="entry name" value="EamA"/>
    <property type="match status" value="1"/>
</dbReference>
<keyword evidence="2" id="KW-0812">Transmembrane</keyword>
<evidence type="ECO:0000256" key="1">
    <source>
        <dbReference type="ARBA" id="ARBA00007362"/>
    </source>
</evidence>
<keyword evidence="5" id="KW-1185">Reference proteome</keyword>
<proteinExistence type="inferred from homology"/>
<sequence length="111" mass="12091">MVEILLSCFAWGIYTVLGKKYGNKMDPLTMTAGASFYGTIISAISCIGPVHSGMIQMTGTSWLAIIYVSTLASLIAFFAWNALFELLAGTISTIYQSASCWDSYFWCATIT</sequence>
<keyword evidence="2" id="KW-1133">Transmembrane helix</keyword>
<name>A0ABU6NC00_9BACI</name>
<comment type="similarity">
    <text evidence="1">Belongs to the EamA transporter family.</text>
</comment>
<comment type="caution">
    <text evidence="4">The sequence shown here is derived from an EMBL/GenBank/DDBJ whole genome shotgun (WGS) entry which is preliminary data.</text>
</comment>
<feature type="transmembrane region" description="Helical" evidence="2">
    <location>
        <begin position="62"/>
        <end position="83"/>
    </location>
</feature>
<gene>
    <name evidence="4" type="ORF">P4447_14995</name>
</gene>
<evidence type="ECO:0000259" key="3">
    <source>
        <dbReference type="Pfam" id="PF00892"/>
    </source>
</evidence>